<dbReference type="HAMAP" id="MF_00910">
    <property type="entry name" value="FtsL"/>
    <property type="match status" value="1"/>
</dbReference>
<dbReference type="GO" id="GO:0043093">
    <property type="term" value="P:FtsZ-dependent cytokinesis"/>
    <property type="evidence" value="ECO:0007669"/>
    <property type="project" value="UniProtKB-UniRule"/>
</dbReference>
<keyword evidence="3 7" id="KW-0812">Transmembrane</keyword>
<protein>
    <recommendedName>
        <fullName evidence="7 8">Cell division protein FtsL</fullName>
    </recommendedName>
</protein>
<evidence type="ECO:0000256" key="7">
    <source>
        <dbReference type="HAMAP-Rule" id="MF_00910"/>
    </source>
</evidence>
<sequence length="142" mass="16369">MSYYSRGNLAYEVNRRSPSPKKMKRTVKIRPGVPTSEKLMYLLLIFALVIATSIIGFRYNQISQNNYQIQVLTREIAKIKGENESMQLKVDEMSNPKRISIEAEKMGMVLDMKSVRNMGGISMEESKDNKKDEKTKQTEKVQ</sequence>
<comment type="similarity">
    <text evidence="7">Belongs to the FtsL family.</text>
</comment>
<dbReference type="NCBIfam" id="TIGR02209">
    <property type="entry name" value="ftsL_broad"/>
    <property type="match status" value="1"/>
</dbReference>
<dbReference type="RefSeq" id="WP_003336685.1">
    <property type="nucleotide sequence ID" value="NZ_CP007806.1"/>
</dbReference>
<reference evidence="10 11" key="1">
    <citation type="journal article" date="2011" name="J. Bacteriol.">
        <title>Genome sequence of Brevibacillus laterosporus LMG 15441, a pathogen of invertebrates.</title>
        <authorList>
            <person name="Djukic M."/>
            <person name="Poehlein A."/>
            <person name="Thurmer A."/>
            <person name="Daniel R."/>
        </authorList>
    </citation>
    <scope>NUCLEOTIDE SEQUENCE [LARGE SCALE GENOMIC DNA]</scope>
    <source>
        <strain evidence="10 11">LMG 15441</strain>
    </source>
</reference>
<feature type="transmembrane region" description="Helical" evidence="7">
    <location>
        <begin position="39"/>
        <end position="59"/>
    </location>
</feature>
<dbReference type="AlphaFoldDB" id="A0A075R9A3"/>
<proteinExistence type="inferred from homology"/>
<dbReference type="Proteomes" id="UP000005850">
    <property type="component" value="Chromosome"/>
</dbReference>
<evidence type="ECO:0000256" key="8">
    <source>
        <dbReference type="NCBIfam" id="TIGR02209"/>
    </source>
</evidence>
<accession>A0A075R9A3</accession>
<keyword evidence="6 7" id="KW-0131">Cell cycle</keyword>
<feature type="region of interest" description="Disordered" evidence="9">
    <location>
        <begin position="119"/>
        <end position="142"/>
    </location>
</feature>
<evidence type="ECO:0000256" key="4">
    <source>
        <dbReference type="ARBA" id="ARBA00022989"/>
    </source>
</evidence>
<dbReference type="KEGG" id="blr:BRLA_c034960"/>
<dbReference type="HOGENOM" id="CLU_150009_1_0_9"/>
<evidence type="ECO:0000313" key="11">
    <source>
        <dbReference type="Proteomes" id="UP000005850"/>
    </source>
</evidence>
<dbReference type="EMBL" id="CP007806">
    <property type="protein sequence ID" value="AIG27808.1"/>
    <property type="molecule type" value="Genomic_DNA"/>
</dbReference>
<comment type="function">
    <text evidence="7">Essential cell division protein.</text>
</comment>
<evidence type="ECO:0000313" key="10">
    <source>
        <dbReference type="EMBL" id="AIG27808.1"/>
    </source>
</evidence>
<feature type="compositionally biased region" description="Basic and acidic residues" evidence="9">
    <location>
        <begin position="124"/>
        <end position="142"/>
    </location>
</feature>
<comment type="subcellular location">
    <subcellularLocation>
        <location evidence="7">Cell membrane</location>
        <topology evidence="7">Single-pass type II membrane protein</topology>
    </subcellularLocation>
    <text evidence="7">Localizes to the division septum where it forms a ring structure.</text>
</comment>
<evidence type="ECO:0000256" key="9">
    <source>
        <dbReference type="SAM" id="MobiDB-lite"/>
    </source>
</evidence>
<keyword evidence="4 7" id="KW-1133">Transmembrane helix</keyword>
<dbReference type="GO" id="GO:0032153">
    <property type="term" value="C:cell division site"/>
    <property type="evidence" value="ECO:0007669"/>
    <property type="project" value="UniProtKB-UniRule"/>
</dbReference>
<gene>
    <name evidence="7 10" type="primary">ftsL</name>
    <name evidence="10" type="ORF">BRLA_c034960</name>
</gene>
<evidence type="ECO:0000256" key="3">
    <source>
        <dbReference type="ARBA" id="ARBA00022692"/>
    </source>
</evidence>
<evidence type="ECO:0000256" key="1">
    <source>
        <dbReference type="ARBA" id="ARBA00022475"/>
    </source>
</evidence>
<dbReference type="InterPro" id="IPR011922">
    <property type="entry name" value="Cell_div_FtsL"/>
</dbReference>
<name>A0A075R9A3_BRELA</name>
<dbReference type="GO" id="GO:0005886">
    <property type="term" value="C:plasma membrane"/>
    <property type="evidence" value="ECO:0007669"/>
    <property type="project" value="UniProtKB-SubCell"/>
</dbReference>
<dbReference type="eggNOG" id="COG4839">
    <property type="taxonomic scope" value="Bacteria"/>
</dbReference>
<keyword evidence="11" id="KW-1185">Reference proteome</keyword>
<evidence type="ECO:0000256" key="5">
    <source>
        <dbReference type="ARBA" id="ARBA00023136"/>
    </source>
</evidence>
<evidence type="ECO:0000256" key="6">
    <source>
        <dbReference type="ARBA" id="ARBA00023306"/>
    </source>
</evidence>
<organism evidence="10 11">
    <name type="scientific">Brevibacillus laterosporus LMG 15441</name>
    <dbReference type="NCBI Taxonomy" id="1042163"/>
    <lineage>
        <taxon>Bacteria</taxon>
        <taxon>Bacillati</taxon>
        <taxon>Bacillota</taxon>
        <taxon>Bacilli</taxon>
        <taxon>Bacillales</taxon>
        <taxon>Paenibacillaceae</taxon>
        <taxon>Brevibacillus</taxon>
    </lineage>
</organism>
<keyword evidence="1 7" id="KW-1003">Cell membrane</keyword>
<keyword evidence="2 7" id="KW-0132">Cell division</keyword>
<evidence type="ECO:0000256" key="2">
    <source>
        <dbReference type="ARBA" id="ARBA00022618"/>
    </source>
</evidence>
<dbReference type="STRING" id="1042163.BRLA_c034960"/>
<keyword evidence="5 7" id="KW-0472">Membrane</keyword>